<dbReference type="RefSeq" id="WP_150482552.1">
    <property type="nucleotide sequence ID" value="NZ_BMTB01000004.1"/>
</dbReference>
<dbReference type="AlphaFoldDB" id="A0A5J6I7H8"/>
<dbReference type="Pfam" id="PF00005">
    <property type="entry name" value="ABC_tran"/>
    <property type="match status" value="1"/>
</dbReference>
<proteinExistence type="inferred from homology"/>
<dbReference type="InterPro" id="IPR027417">
    <property type="entry name" value="P-loop_NTPase"/>
</dbReference>
<keyword evidence="9 12" id="KW-0472">Membrane</keyword>
<dbReference type="InterPro" id="IPR036640">
    <property type="entry name" value="ABC1_TM_sf"/>
</dbReference>
<keyword evidence="7 15" id="KW-0067">ATP-binding</keyword>
<evidence type="ECO:0000256" key="4">
    <source>
        <dbReference type="ARBA" id="ARBA00022519"/>
    </source>
</evidence>
<comment type="similarity">
    <text evidence="10">Belongs to the ABC transporter superfamily. Siderophore-Fe(3+) uptake transporter (SIUT) (TC 3.A.1.21) family.</text>
</comment>
<protein>
    <submittedName>
        <fullName evidence="15">ABC transporter ATP-binding protein</fullName>
    </submittedName>
</protein>
<feature type="region of interest" description="Disordered" evidence="11">
    <location>
        <begin position="621"/>
        <end position="641"/>
    </location>
</feature>
<evidence type="ECO:0000256" key="8">
    <source>
        <dbReference type="ARBA" id="ARBA00022989"/>
    </source>
</evidence>
<dbReference type="InterPro" id="IPR003593">
    <property type="entry name" value="AAA+_ATPase"/>
</dbReference>
<dbReference type="InterPro" id="IPR017871">
    <property type="entry name" value="ABC_transporter-like_CS"/>
</dbReference>
<feature type="compositionally biased region" description="Basic and acidic residues" evidence="11">
    <location>
        <begin position="1"/>
        <end position="12"/>
    </location>
</feature>
<keyword evidence="4" id="KW-0997">Cell inner membrane</keyword>
<dbReference type="SMART" id="SM00382">
    <property type="entry name" value="AAA"/>
    <property type="match status" value="1"/>
</dbReference>
<name>A0A5J6I7H8_STRC4</name>
<evidence type="ECO:0000256" key="12">
    <source>
        <dbReference type="SAM" id="Phobius"/>
    </source>
</evidence>
<accession>A0A5J6I7H8</accession>
<reference evidence="15 16" key="1">
    <citation type="submission" date="2017-09" db="EMBL/GenBank/DDBJ databases">
        <authorList>
            <person name="Lee N."/>
            <person name="Cho B.-K."/>
        </authorList>
    </citation>
    <scope>NUCLEOTIDE SEQUENCE [LARGE SCALE GENOMIC DNA]</scope>
    <source>
        <strain evidence="15 16">ATCC 13740</strain>
    </source>
</reference>
<dbReference type="GO" id="GO:0005886">
    <property type="term" value="C:plasma membrane"/>
    <property type="evidence" value="ECO:0007669"/>
    <property type="project" value="UniProtKB-SubCell"/>
</dbReference>
<dbReference type="GeneID" id="91419580"/>
<dbReference type="Proteomes" id="UP000326598">
    <property type="component" value="Chromosome"/>
</dbReference>
<evidence type="ECO:0000256" key="6">
    <source>
        <dbReference type="ARBA" id="ARBA00022741"/>
    </source>
</evidence>
<dbReference type="EMBL" id="CP023694">
    <property type="protein sequence ID" value="QEV27284.1"/>
    <property type="molecule type" value="Genomic_DNA"/>
</dbReference>
<dbReference type="GO" id="GO:0015421">
    <property type="term" value="F:ABC-type oligopeptide transporter activity"/>
    <property type="evidence" value="ECO:0007669"/>
    <property type="project" value="TreeGrafter"/>
</dbReference>
<comment type="subcellular location">
    <subcellularLocation>
        <location evidence="1">Cell inner membrane</location>
        <topology evidence="1">Multi-pass membrane protein</topology>
    </subcellularLocation>
</comment>
<dbReference type="KEGG" id="scoe:CP976_26340"/>
<dbReference type="InterPro" id="IPR039421">
    <property type="entry name" value="Type_1_exporter"/>
</dbReference>
<evidence type="ECO:0000256" key="5">
    <source>
        <dbReference type="ARBA" id="ARBA00022692"/>
    </source>
</evidence>
<dbReference type="SUPFAM" id="SSF52540">
    <property type="entry name" value="P-loop containing nucleoside triphosphate hydrolases"/>
    <property type="match status" value="1"/>
</dbReference>
<keyword evidence="3" id="KW-1003">Cell membrane</keyword>
<sequence>MTTGDASHHDGESAEELDEQEVNRKLSRSPSYWLRLMALFWRISPARISVLALLTWAVAVVPGLQIRLTAAAVDAVTDGVTAAGGDTARDALITALAGILSLSLLAHVVGAYVQYLGAVVGLQLTARISEQVMAKGTRMDLATYEDPESYDRLQRAFQESTTGRAYEIFSDLVETVKNLVTLIAISAALFSWHPWAALITLLSPLPAAVVQAAYGKREFEVEYDRAQDRRRAYYFQWLTTQDHTFKEIKLFGLGPHFIRRYRELVQGFYEVDRRLAMKQEGWSAAAGLIGVLGATGAMALAMLSAMDTGEVGELAGFLQAIASVSAASSGMLVGLATLYQNTLFTGNLFDYLGLPESVIKGGARPFPESLRHGIEFRDVTFVYPGTDTKALDGFSCLIPAGKCCALVGQNGAGKTTIVKLLTRLYEPTSGRILIDGHPIEDYDVDQLRSGIGVIFQDFIKYELPARENIGFGRVEALDDEARIARAATASGAAEVVAKLDEGYDTVLGRHFEDGAQLSGGQWQKVALARAFMRQAPVLVLDEPTASIDAEAEAEVFGKLREIASGATSLVIAHRFSTVRIADKIVVIEDGRLAEEGTHGELMEHDGIYAYLFNLQAAGYRAEDGPDGTGDEEEQDREEALR</sequence>
<dbReference type="InterPro" id="IPR011527">
    <property type="entry name" value="ABC1_TM_dom"/>
</dbReference>
<dbReference type="PROSITE" id="PS50929">
    <property type="entry name" value="ABC_TM1F"/>
    <property type="match status" value="1"/>
</dbReference>
<feature type="domain" description="ABC transporter" evidence="13">
    <location>
        <begin position="374"/>
        <end position="614"/>
    </location>
</feature>
<feature type="transmembrane region" description="Helical" evidence="12">
    <location>
        <begin position="282"/>
        <end position="305"/>
    </location>
</feature>
<evidence type="ECO:0000256" key="11">
    <source>
        <dbReference type="SAM" id="MobiDB-lite"/>
    </source>
</evidence>
<evidence type="ECO:0000256" key="10">
    <source>
        <dbReference type="ARBA" id="ARBA00023455"/>
    </source>
</evidence>
<gene>
    <name evidence="15" type="ORF">CP976_26340</name>
</gene>
<feature type="domain" description="ABC transmembrane type-1" evidence="14">
    <location>
        <begin position="50"/>
        <end position="340"/>
    </location>
</feature>
<feature type="transmembrane region" description="Helical" evidence="12">
    <location>
        <begin position="91"/>
        <end position="113"/>
    </location>
</feature>
<evidence type="ECO:0000256" key="9">
    <source>
        <dbReference type="ARBA" id="ARBA00023136"/>
    </source>
</evidence>
<dbReference type="PROSITE" id="PS00211">
    <property type="entry name" value="ABC_TRANSPORTER_1"/>
    <property type="match status" value="1"/>
</dbReference>
<feature type="transmembrane region" description="Helical" evidence="12">
    <location>
        <begin position="317"/>
        <end position="339"/>
    </location>
</feature>
<evidence type="ECO:0000256" key="1">
    <source>
        <dbReference type="ARBA" id="ARBA00004429"/>
    </source>
</evidence>
<dbReference type="InterPro" id="IPR003439">
    <property type="entry name" value="ABC_transporter-like_ATP-bd"/>
</dbReference>
<keyword evidence="2" id="KW-0813">Transport</keyword>
<dbReference type="PANTHER" id="PTHR43394:SF1">
    <property type="entry name" value="ATP-BINDING CASSETTE SUB-FAMILY B MEMBER 10, MITOCHONDRIAL"/>
    <property type="match status" value="1"/>
</dbReference>
<evidence type="ECO:0000313" key="15">
    <source>
        <dbReference type="EMBL" id="QEV27284.1"/>
    </source>
</evidence>
<dbReference type="PANTHER" id="PTHR43394">
    <property type="entry name" value="ATP-DEPENDENT PERMEASE MDL1, MITOCHONDRIAL"/>
    <property type="match status" value="1"/>
</dbReference>
<dbReference type="Gene3D" id="1.20.1560.10">
    <property type="entry name" value="ABC transporter type 1, transmembrane domain"/>
    <property type="match status" value="1"/>
</dbReference>
<evidence type="ECO:0000313" key="16">
    <source>
        <dbReference type="Proteomes" id="UP000326598"/>
    </source>
</evidence>
<dbReference type="SUPFAM" id="SSF90123">
    <property type="entry name" value="ABC transporter transmembrane region"/>
    <property type="match status" value="1"/>
</dbReference>
<dbReference type="GO" id="GO:0016887">
    <property type="term" value="F:ATP hydrolysis activity"/>
    <property type="evidence" value="ECO:0007669"/>
    <property type="project" value="InterPro"/>
</dbReference>
<keyword evidence="5 12" id="KW-0812">Transmembrane</keyword>
<evidence type="ECO:0000256" key="3">
    <source>
        <dbReference type="ARBA" id="ARBA00022475"/>
    </source>
</evidence>
<feature type="region of interest" description="Disordered" evidence="11">
    <location>
        <begin position="1"/>
        <end position="22"/>
    </location>
</feature>
<evidence type="ECO:0000259" key="14">
    <source>
        <dbReference type="PROSITE" id="PS50929"/>
    </source>
</evidence>
<keyword evidence="6" id="KW-0547">Nucleotide-binding</keyword>
<dbReference type="PROSITE" id="PS50893">
    <property type="entry name" value="ABC_TRANSPORTER_2"/>
    <property type="match status" value="1"/>
</dbReference>
<dbReference type="Gene3D" id="3.40.50.300">
    <property type="entry name" value="P-loop containing nucleotide triphosphate hydrolases"/>
    <property type="match status" value="1"/>
</dbReference>
<evidence type="ECO:0000256" key="2">
    <source>
        <dbReference type="ARBA" id="ARBA00022448"/>
    </source>
</evidence>
<evidence type="ECO:0000259" key="13">
    <source>
        <dbReference type="PROSITE" id="PS50893"/>
    </source>
</evidence>
<dbReference type="FunFam" id="3.40.50.300:FF:000221">
    <property type="entry name" value="Multidrug ABC transporter ATP-binding protein"/>
    <property type="match status" value="1"/>
</dbReference>
<feature type="compositionally biased region" description="Acidic residues" evidence="11">
    <location>
        <begin position="624"/>
        <end position="641"/>
    </location>
</feature>
<keyword evidence="8 12" id="KW-1133">Transmembrane helix</keyword>
<dbReference type="GO" id="GO:0005524">
    <property type="term" value="F:ATP binding"/>
    <property type="evidence" value="ECO:0007669"/>
    <property type="project" value="UniProtKB-KW"/>
</dbReference>
<evidence type="ECO:0000256" key="7">
    <source>
        <dbReference type="ARBA" id="ARBA00022840"/>
    </source>
</evidence>
<organism evidence="15 16">
    <name type="scientific">Streptomyces coeruleorubidus</name>
    <dbReference type="NCBI Taxonomy" id="116188"/>
    <lineage>
        <taxon>Bacteria</taxon>
        <taxon>Bacillati</taxon>
        <taxon>Actinomycetota</taxon>
        <taxon>Actinomycetes</taxon>
        <taxon>Kitasatosporales</taxon>
        <taxon>Streptomycetaceae</taxon>
        <taxon>Streptomyces</taxon>
    </lineage>
</organism>